<gene>
    <name evidence="2" type="ORF">BJG93_33085</name>
</gene>
<evidence type="ECO:0000313" key="2">
    <source>
        <dbReference type="EMBL" id="APA90425.1"/>
    </source>
</evidence>
<sequence>MTNAASLFTRVLADLFPGKSAARSFTPSSTPSPSPSSGPSAWPAPDHTPAPRANSRVGAQHEVGQGAPNETLVTIGDTPHLFVDEGDHIVEFVPAFDDHTEETEFGVKIVPDLAPHWAQVSVHRCGLKVAIAAAIRQGNSPVPKAAVEPTQEAPGERSQTHRVGHEEPVETAASGHVRRRRPQAADASMVTGRIASWGEESFPDRNKPGRFYKSFAMHIDTSAGERTLQGEGLKEAIAECRCVVGDVVSVRRLRKVKVPAIRGDGSPIMVEGKQLMWDKWLWSITK</sequence>
<proteinExistence type="predicted"/>
<dbReference type="KEGG" id="pspw:BJG93_33085"/>
<feature type="region of interest" description="Disordered" evidence="1">
    <location>
        <begin position="141"/>
        <end position="185"/>
    </location>
</feature>
<feature type="region of interest" description="Disordered" evidence="1">
    <location>
        <begin position="20"/>
        <end position="59"/>
    </location>
</feature>
<dbReference type="OrthoDB" id="8962498at2"/>
<protein>
    <submittedName>
        <fullName evidence="2">Uncharacterized protein</fullName>
    </submittedName>
</protein>
<keyword evidence="3" id="KW-1185">Reference proteome</keyword>
<evidence type="ECO:0000313" key="3">
    <source>
        <dbReference type="Proteomes" id="UP000179860"/>
    </source>
</evidence>
<dbReference type="Proteomes" id="UP000179860">
    <property type="component" value="Plasmid pl2WSM5005"/>
</dbReference>
<reference evidence="2" key="1">
    <citation type="submission" date="2016-09" db="EMBL/GenBank/DDBJ databases">
        <title>The Complete Genome of Burkholderia sprentiae wsm5005.</title>
        <authorList>
            <person name="De Meyer S."/>
            <person name="Wang P."/>
            <person name="Terpolilli J."/>
        </authorList>
    </citation>
    <scope>NUCLEOTIDE SEQUENCE [LARGE SCALE GENOMIC DNA]</scope>
    <source>
        <strain evidence="2">WSM5005</strain>
        <plasmid evidence="2">pl2WSM5005</plasmid>
    </source>
</reference>
<geneLocation type="plasmid" evidence="2 3">
    <name>pl2WSM5005</name>
</geneLocation>
<feature type="compositionally biased region" description="Low complexity" evidence="1">
    <location>
        <begin position="20"/>
        <end position="29"/>
    </location>
</feature>
<dbReference type="EMBL" id="CP017565">
    <property type="protein sequence ID" value="APA90425.1"/>
    <property type="molecule type" value="Genomic_DNA"/>
</dbReference>
<keyword evidence="2" id="KW-0614">Plasmid</keyword>
<reference evidence="2" key="2">
    <citation type="submission" date="2021-06" db="EMBL/GenBank/DDBJ databases">
        <authorList>
            <person name="Rogers T.H."/>
            <person name="Ramsay J.P."/>
            <person name="Wang P."/>
            <person name="Terpolilli J."/>
        </authorList>
    </citation>
    <scope>NUCLEOTIDE SEQUENCE</scope>
    <source>
        <strain evidence="2">WSM5005</strain>
        <plasmid evidence="2">pl2WSM5005</plasmid>
    </source>
</reference>
<accession>A0A1I9YU61</accession>
<name>A0A1I9YU61_9BURK</name>
<dbReference type="AlphaFoldDB" id="A0A1I9YU61"/>
<organism evidence="2 3">
    <name type="scientific">Paraburkholderia sprentiae WSM5005</name>
    <dbReference type="NCBI Taxonomy" id="754502"/>
    <lineage>
        <taxon>Bacteria</taxon>
        <taxon>Pseudomonadati</taxon>
        <taxon>Pseudomonadota</taxon>
        <taxon>Betaproteobacteria</taxon>
        <taxon>Burkholderiales</taxon>
        <taxon>Burkholderiaceae</taxon>
        <taxon>Paraburkholderia</taxon>
    </lineage>
</organism>
<feature type="compositionally biased region" description="Basic and acidic residues" evidence="1">
    <location>
        <begin position="154"/>
        <end position="168"/>
    </location>
</feature>
<evidence type="ECO:0000256" key="1">
    <source>
        <dbReference type="SAM" id="MobiDB-lite"/>
    </source>
</evidence>